<dbReference type="PANTHER" id="PTHR48063:SF112">
    <property type="entry name" value="RECEPTOR LIKE PROTEIN 30-LIKE"/>
    <property type="match status" value="1"/>
</dbReference>
<keyword evidence="2" id="KW-0812">Transmembrane</keyword>
<reference evidence="7 8" key="2">
    <citation type="journal article" date="2017" name="Genome Biol.">
        <title>New reference genome sequences of hot pepper reveal the massive evolution of plant disease-resistance genes by retroduplication.</title>
        <authorList>
            <person name="Kim S."/>
            <person name="Park J."/>
            <person name="Yeom S.I."/>
            <person name="Kim Y.M."/>
            <person name="Seo E."/>
            <person name="Kim K.T."/>
            <person name="Kim M.S."/>
            <person name="Lee J.M."/>
            <person name="Cheong K."/>
            <person name="Shin H.S."/>
            <person name="Kim S.B."/>
            <person name="Han K."/>
            <person name="Lee J."/>
            <person name="Park M."/>
            <person name="Lee H.A."/>
            <person name="Lee H.Y."/>
            <person name="Lee Y."/>
            <person name="Oh S."/>
            <person name="Lee J.H."/>
            <person name="Choi E."/>
            <person name="Choi E."/>
            <person name="Lee S.E."/>
            <person name="Jeon J."/>
            <person name="Kim H."/>
            <person name="Choi G."/>
            <person name="Song H."/>
            <person name="Lee J."/>
            <person name="Lee S.C."/>
            <person name="Kwon J.K."/>
            <person name="Lee H.Y."/>
            <person name="Koo N."/>
            <person name="Hong Y."/>
            <person name="Kim R.W."/>
            <person name="Kang W.H."/>
            <person name="Huh J.H."/>
            <person name="Kang B.C."/>
            <person name="Yang T.J."/>
            <person name="Lee Y.H."/>
            <person name="Bennetzen J.L."/>
            <person name="Choi D."/>
        </authorList>
    </citation>
    <scope>NUCLEOTIDE SEQUENCE [LARGE SCALE GENOMIC DNA]</scope>
    <source>
        <strain evidence="8">cv. CM334</strain>
    </source>
</reference>
<dbReference type="STRING" id="4072.A0A2G2ZU10"/>
<keyword evidence="5" id="KW-0472">Membrane</keyword>
<dbReference type="InterPro" id="IPR032675">
    <property type="entry name" value="LRR_dom_sf"/>
</dbReference>
<comment type="caution">
    <text evidence="7">The sequence shown here is derived from an EMBL/GenBank/DDBJ whole genome shotgun (WGS) entry which is preliminary data.</text>
</comment>
<dbReference type="EMBL" id="AYRZ02000003">
    <property type="protein sequence ID" value="PHT85464.1"/>
    <property type="molecule type" value="Genomic_DNA"/>
</dbReference>
<dbReference type="GO" id="GO:0016020">
    <property type="term" value="C:membrane"/>
    <property type="evidence" value="ECO:0007669"/>
    <property type="project" value="UniProtKB-SubCell"/>
</dbReference>
<comment type="subcellular location">
    <subcellularLocation>
        <location evidence="1">Membrane</location>
        <topology evidence="1">Single-pass type I membrane protein</topology>
    </subcellularLocation>
</comment>
<evidence type="ECO:0000256" key="4">
    <source>
        <dbReference type="ARBA" id="ARBA00022989"/>
    </source>
</evidence>
<sequence>MKRRREGRLRRLLRDGRDWRGRRRRGSLADVEGGIVSEPHFAKLNKLKKLYLSENLILNVTSNWHLPFRVKEIGMASVKVGPHFPRWLRKQSILEILIMSDANITDMIPNWLSNVTSFMLSIPHRQRDG</sequence>
<dbReference type="InterPro" id="IPR001611">
    <property type="entry name" value="Leu-rich_rpt"/>
</dbReference>
<dbReference type="AlphaFoldDB" id="A0A2G2ZU10"/>
<keyword evidence="6" id="KW-0325">Glycoprotein</keyword>
<accession>A0A2G2ZU10</accession>
<evidence type="ECO:0000256" key="5">
    <source>
        <dbReference type="ARBA" id="ARBA00023136"/>
    </source>
</evidence>
<evidence type="ECO:0000256" key="2">
    <source>
        <dbReference type="ARBA" id="ARBA00022692"/>
    </source>
</evidence>
<dbReference type="Gramene" id="PHT85464">
    <property type="protein sequence ID" value="PHT85464"/>
    <property type="gene ID" value="T459_07570"/>
</dbReference>
<evidence type="ECO:0000256" key="3">
    <source>
        <dbReference type="ARBA" id="ARBA00022729"/>
    </source>
</evidence>
<dbReference type="SUPFAM" id="SSF52058">
    <property type="entry name" value="L domain-like"/>
    <property type="match status" value="1"/>
</dbReference>
<dbReference type="Gene3D" id="3.80.10.10">
    <property type="entry name" value="Ribonuclease Inhibitor"/>
    <property type="match status" value="1"/>
</dbReference>
<keyword evidence="8" id="KW-1185">Reference proteome</keyword>
<dbReference type="PANTHER" id="PTHR48063">
    <property type="entry name" value="LRR RECEPTOR-LIKE KINASE"/>
    <property type="match status" value="1"/>
</dbReference>
<evidence type="ECO:0000256" key="1">
    <source>
        <dbReference type="ARBA" id="ARBA00004479"/>
    </source>
</evidence>
<reference evidence="7 8" key="1">
    <citation type="journal article" date="2014" name="Nat. Genet.">
        <title>Genome sequence of the hot pepper provides insights into the evolution of pungency in Capsicum species.</title>
        <authorList>
            <person name="Kim S."/>
            <person name="Park M."/>
            <person name="Yeom S.I."/>
            <person name="Kim Y.M."/>
            <person name="Lee J.M."/>
            <person name="Lee H.A."/>
            <person name="Seo E."/>
            <person name="Choi J."/>
            <person name="Cheong K."/>
            <person name="Kim K.T."/>
            <person name="Jung K."/>
            <person name="Lee G.W."/>
            <person name="Oh S.K."/>
            <person name="Bae C."/>
            <person name="Kim S.B."/>
            <person name="Lee H.Y."/>
            <person name="Kim S.Y."/>
            <person name="Kim M.S."/>
            <person name="Kang B.C."/>
            <person name="Jo Y.D."/>
            <person name="Yang H.B."/>
            <person name="Jeong H.J."/>
            <person name="Kang W.H."/>
            <person name="Kwon J.K."/>
            <person name="Shin C."/>
            <person name="Lim J.Y."/>
            <person name="Park J.H."/>
            <person name="Huh J.H."/>
            <person name="Kim J.S."/>
            <person name="Kim B.D."/>
            <person name="Cohen O."/>
            <person name="Paran I."/>
            <person name="Suh M.C."/>
            <person name="Lee S.B."/>
            <person name="Kim Y.K."/>
            <person name="Shin Y."/>
            <person name="Noh S.J."/>
            <person name="Park J."/>
            <person name="Seo Y.S."/>
            <person name="Kwon S.Y."/>
            <person name="Kim H.A."/>
            <person name="Park J.M."/>
            <person name="Kim H.J."/>
            <person name="Choi S.B."/>
            <person name="Bosland P.W."/>
            <person name="Reeves G."/>
            <person name="Jo S.H."/>
            <person name="Lee B.W."/>
            <person name="Cho H.T."/>
            <person name="Choi H.S."/>
            <person name="Lee M.S."/>
            <person name="Yu Y."/>
            <person name="Do Choi Y."/>
            <person name="Park B.S."/>
            <person name="van Deynze A."/>
            <person name="Ashrafi H."/>
            <person name="Hill T."/>
            <person name="Kim W.T."/>
            <person name="Pai H.S."/>
            <person name="Ahn H.K."/>
            <person name="Yeam I."/>
            <person name="Giovannoni J.J."/>
            <person name="Rose J.K."/>
            <person name="Sorensen I."/>
            <person name="Lee S.J."/>
            <person name="Kim R.W."/>
            <person name="Choi I.Y."/>
            <person name="Choi B.S."/>
            <person name="Lim J.S."/>
            <person name="Lee Y.H."/>
            <person name="Choi D."/>
        </authorList>
    </citation>
    <scope>NUCLEOTIDE SEQUENCE [LARGE SCALE GENOMIC DNA]</scope>
    <source>
        <strain evidence="8">cv. CM334</strain>
    </source>
</reference>
<keyword evidence="4" id="KW-1133">Transmembrane helix</keyword>
<evidence type="ECO:0000313" key="7">
    <source>
        <dbReference type="EMBL" id="PHT85464.1"/>
    </source>
</evidence>
<evidence type="ECO:0000313" key="8">
    <source>
        <dbReference type="Proteomes" id="UP000222542"/>
    </source>
</evidence>
<evidence type="ECO:0000256" key="6">
    <source>
        <dbReference type="ARBA" id="ARBA00023180"/>
    </source>
</evidence>
<name>A0A2G2ZU10_CAPAN</name>
<dbReference type="PROSITE" id="PS51450">
    <property type="entry name" value="LRR"/>
    <property type="match status" value="1"/>
</dbReference>
<gene>
    <name evidence="7" type="ORF">T459_07570</name>
</gene>
<protein>
    <submittedName>
        <fullName evidence="7">Uncharacterized protein</fullName>
    </submittedName>
</protein>
<proteinExistence type="predicted"/>
<dbReference type="Proteomes" id="UP000222542">
    <property type="component" value="Unassembled WGS sequence"/>
</dbReference>
<organism evidence="7 8">
    <name type="scientific">Capsicum annuum</name>
    <name type="common">Capsicum pepper</name>
    <dbReference type="NCBI Taxonomy" id="4072"/>
    <lineage>
        <taxon>Eukaryota</taxon>
        <taxon>Viridiplantae</taxon>
        <taxon>Streptophyta</taxon>
        <taxon>Embryophyta</taxon>
        <taxon>Tracheophyta</taxon>
        <taxon>Spermatophyta</taxon>
        <taxon>Magnoliopsida</taxon>
        <taxon>eudicotyledons</taxon>
        <taxon>Gunneridae</taxon>
        <taxon>Pentapetalae</taxon>
        <taxon>asterids</taxon>
        <taxon>lamiids</taxon>
        <taxon>Solanales</taxon>
        <taxon>Solanaceae</taxon>
        <taxon>Solanoideae</taxon>
        <taxon>Capsiceae</taxon>
        <taxon>Capsicum</taxon>
    </lineage>
</organism>
<dbReference type="InterPro" id="IPR046956">
    <property type="entry name" value="RLP23-like"/>
</dbReference>
<keyword evidence="3" id="KW-0732">Signal</keyword>